<dbReference type="GO" id="GO:0004672">
    <property type="term" value="F:protein kinase activity"/>
    <property type="evidence" value="ECO:0007669"/>
    <property type="project" value="InterPro"/>
</dbReference>
<dbReference type="InterPro" id="IPR000719">
    <property type="entry name" value="Prot_kinase_dom"/>
</dbReference>
<dbReference type="InterPro" id="IPR001245">
    <property type="entry name" value="Ser-Thr/Tyr_kinase_cat_dom"/>
</dbReference>
<keyword evidence="4" id="KW-1185">Reference proteome</keyword>
<dbReference type="STRING" id="1147741.A0A158Q8H0"/>
<name>A0A158Q8H0_9BILA</name>
<dbReference type="Gene3D" id="1.10.510.10">
    <property type="entry name" value="Transferase(Phosphotransferase) domain 1"/>
    <property type="match status" value="1"/>
</dbReference>
<dbReference type="InterPro" id="IPR050198">
    <property type="entry name" value="Non-receptor_tyrosine_kinases"/>
</dbReference>
<dbReference type="PANTHER" id="PTHR24418">
    <property type="entry name" value="TYROSINE-PROTEIN KINASE"/>
    <property type="match status" value="1"/>
</dbReference>
<dbReference type="Pfam" id="PF07714">
    <property type="entry name" value="PK_Tyr_Ser-Thr"/>
    <property type="match status" value="1"/>
</dbReference>
<reference evidence="5" key="1">
    <citation type="submission" date="2016-04" db="UniProtKB">
        <authorList>
            <consortium name="WormBaseParasite"/>
        </authorList>
    </citation>
    <scope>IDENTIFICATION</scope>
</reference>
<dbReference type="Proteomes" id="UP000050640">
    <property type="component" value="Unplaced"/>
</dbReference>
<protein>
    <submittedName>
        <fullName evidence="5">Protein kinase domain-containing protein</fullName>
    </submittedName>
</protein>
<dbReference type="AlphaFoldDB" id="A0A158Q8H0"/>
<keyword evidence="1" id="KW-0547">Nucleotide-binding</keyword>
<evidence type="ECO:0000313" key="5">
    <source>
        <dbReference type="WBParaSite" id="EEL_0000755701-mRNA-1"/>
    </source>
</evidence>
<evidence type="ECO:0000313" key="4">
    <source>
        <dbReference type="Proteomes" id="UP000050640"/>
    </source>
</evidence>
<proteinExistence type="predicted"/>
<dbReference type="InterPro" id="IPR011009">
    <property type="entry name" value="Kinase-like_dom_sf"/>
</dbReference>
<dbReference type="GO" id="GO:0005524">
    <property type="term" value="F:ATP binding"/>
    <property type="evidence" value="ECO:0007669"/>
    <property type="project" value="UniProtKB-KW"/>
</dbReference>
<accession>A0A158Q8H0</accession>
<dbReference type="SUPFAM" id="SSF56112">
    <property type="entry name" value="Protein kinase-like (PK-like)"/>
    <property type="match status" value="1"/>
</dbReference>
<dbReference type="WBParaSite" id="EEL_0000755701-mRNA-1">
    <property type="protein sequence ID" value="EEL_0000755701-mRNA-1"/>
    <property type="gene ID" value="EEL_0000755701"/>
</dbReference>
<keyword evidence="2" id="KW-0067">ATP-binding</keyword>
<organism evidence="4 5">
    <name type="scientific">Elaeophora elaphi</name>
    <dbReference type="NCBI Taxonomy" id="1147741"/>
    <lineage>
        <taxon>Eukaryota</taxon>
        <taxon>Metazoa</taxon>
        <taxon>Ecdysozoa</taxon>
        <taxon>Nematoda</taxon>
        <taxon>Chromadorea</taxon>
        <taxon>Rhabditida</taxon>
        <taxon>Spirurina</taxon>
        <taxon>Spiruromorpha</taxon>
        <taxon>Filarioidea</taxon>
        <taxon>Onchocercidae</taxon>
        <taxon>Elaeophora</taxon>
    </lineage>
</organism>
<evidence type="ECO:0000256" key="1">
    <source>
        <dbReference type="ARBA" id="ARBA00022741"/>
    </source>
</evidence>
<feature type="domain" description="Protein kinase" evidence="3">
    <location>
        <begin position="146"/>
        <end position="460"/>
    </location>
</feature>
<dbReference type="PROSITE" id="PS50011">
    <property type="entry name" value="PROTEIN_KINASE_DOM"/>
    <property type="match status" value="1"/>
</dbReference>
<sequence>MTSLGSFQIPEVLVVSTVTCNVNNNDTLLSSYSKPHSTDKNDASPNEMIIGADRSESSANNLMDWIVPSTSVNQRMRRIEEILDSIPYFFSSMLDDNNLQRRLLVELGDCFLVSSPKLKREINPESNWYLVILEQNEILKVKVSYRDKTLKIWNGKSATLRQYIQMRSLKTIERPWKIIPEQLTKKMSTIPQHAFPIDDSIFPLGTLSRKTFNFDNKRWIPVIEMNITDCSTDDLKCLIAEAEKRRRFGTIRIWRLWGICEYGPRNVSLVLEDIVYGSVAGFVRTSLRPQEQQCKFAVQIVDGLRSLEKYGFIHCRLSIDVCLLTYNYNVKIAIYGLTAGELYPTYVDLDDVDQCRWLPPECLPSSGDTPAPYNASGMIYSLGVILWSMFHGGALPFEDEPAANIRNRQYRIQNPLYIEPELVPSEIRNVILSCCSEDISLRGRLKSIKIYLRNYFAPLI</sequence>
<evidence type="ECO:0000259" key="3">
    <source>
        <dbReference type="PROSITE" id="PS50011"/>
    </source>
</evidence>
<evidence type="ECO:0000256" key="2">
    <source>
        <dbReference type="ARBA" id="ARBA00022840"/>
    </source>
</evidence>